<proteinExistence type="predicted"/>
<organism evidence="6 7">
    <name type="scientific">Lupinus albus</name>
    <name type="common">White lupine</name>
    <name type="synonym">Lupinus termis</name>
    <dbReference type="NCBI Taxonomy" id="3870"/>
    <lineage>
        <taxon>Eukaryota</taxon>
        <taxon>Viridiplantae</taxon>
        <taxon>Streptophyta</taxon>
        <taxon>Embryophyta</taxon>
        <taxon>Tracheophyta</taxon>
        <taxon>Spermatophyta</taxon>
        <taxon>Magnoliopsida</taxon>
        <taxon>eudicotyledons</taxon>
        <taxon>Gunneridae</taxon>
        <taxon>Pentapetalae</taxon>
        <taxon>rosids</taxon>
        <taxon>fabids</taxon>
        <taxon>Fabales</taxon>
        <taxon>Fabaceae</taxon>
        <taxon>Papilionoideae</taxon>
        <taxon>50 kb inversion clade</taxon>
        <taxon>genistoids sensu lato</taxon>
        <taxon>core genistoids</taxon>
        <taxon>Genisteae</taxon>
        <taxon>Lupinus</taxon>
    </lineage>
</organism>
<dbReference type="AlphaFoldDB" id="A0A6A4NCS1"/>
<protein>
    <submittedName>
        <fullName evidence="6">Putative transcription factor MADS-type1 family</fullName>
    </submittedName>
</protein>
<dbReference type="Proteomes" id="UP000447434">
    <property type="component" value="Chromosome 20"/>
</dbReference>
<evidence type="ECO:0000256" key="4">
    <source>
        <dbReference type="ARBA" id="ARBA00023163"/>
    </source>
</evidence>
<dbReference type="GO" id="GO:0005634">
    <property type="term" value="C:nucleus"/>
    <property type="evidence" value="ECO:0007669"/>
    <property type="project" value="UniProtKB-SubCell"/>
</dbReference>
<keyword evidence="5" id="KW-0539">Nucleus</keyword>
<keyword evidence="2" id="KW-0805">Transcription regulation</keyword>
<dbReference type="SUPFAM" id="SSF55455">
    <property type="entry name" value="SRF-like"/>
    <property type="match status" value="1"/>
</dbReference>
<dbReference type="PROSITE" id="PS50066">
    <property type="entry name" value="MADS_BOX_2"/>
    <property type="match status" value="1"/>
</dbReference>
<evidence type="ECO:0000256" key="5">
    <source>
        <dbReference type="ARBA" id="ARBA00023242"/>
    </source>
</evidence>
<dbReference type="InterPro" id="IPR002100">
    <property type="entry name" value="TF_MADSbox"/>
</dbReference>
<sequence length="214" mass="24553">MKPTYIANESKRKVTYKVRKIGMKKKLHEISTLCGIQACAIIYGQYETEPEVWPSHSEVQRVINRFNAMSEIDQRKNMFSQESFLKQNFNKAEDQLKKTRDENRKNEMELFMLQCLGAGSIINNGDTIDMNYLLLVINYNLRYVYGKKSRDQPQHGIEVAANGTKTSSGEREIVGGHNQEVVQTNMGIMQRLSWSSDSANGRGNVMNPFRGYNL</sequence>
<comment type="caution">
    <text evidence="6">The sequence shown here is derived from an EMBL/GenBank/DDBJ whole genome shotgun (WGS) entry which is preliminary data.</text>
</comment>
<evidence type="ECO:0000313" key="6">
    <source>
        <dbReference type="EMBL" id="KAE9591486.1"/>
    </source>
</evidence>
<dbReference type="GO" id="GO:0000978">
    <property type="term" value="F:RNA polymerase II cis-regulatory region sequence-specific DNA binding"/>
    <property type="evidence" value="ECO:0007669"/>
    <property type="project" value="TreeGrafter"/>
</dbReference>
<dbReference type="PANTHER" id="PTHR11945">
    <property type="entry name" value="MADS BOX PROTEIN"/>
    <property type="match status" value="1"/>
</dbReference>
<dbReference type="CDD" id="cd00266">
    <property type="entry name" value="MADS_SRF_like"/>
    <property type="match status" value="1"/>
</dbReference>
<dbReference type="Pfam" id="PF00319">
    <property type="entry name" value="SRF-TF"/>
    <property type="match status" value="1"/>
</dbReference>
<dbReference type="PANTHER" id="PTHR11945:SF387">
    <property type="entry name" value="AGAMOUS-LIKE MADS-BOX PROTEIN AGL80"/>
    <property type="match status" value="1"/>
</dbReference>
<keyword evidence="3" id="KW-0238">DNA-binding</keyword>
<accession>A0A6A4NCS1</accession>
<dbReference type="InterPro" id="IPR033897">
    <property type="entry name" value="SRF-like_MADS-box"/>
</dbReference>
<evidence type="ECO:0000256" key="2">
    <source>
        <dbReference type="ARBA" id="ARBA00023015"/>
    </source>
</evidence>
<reference evidence="7" key="1">
    <citation type="journal article" date="2020" name="Nat. Commun.">
        <title>Genome sequence of the cluster root forming white lupin.</title>
        <authorList>
            <person name="Hufnagel B."/>
            <person name="Marques A."/>
            <person name="Soriano A."/>
            <person name="Marques L."/>
            <person name="Divol F."/>
            <person name="Doumas P."/>
            <person name="Sallet E."/>
            <person name="Mancinotti D."/>
            <person name="Carrere S."/>
            <person name="Marande W."/>
            <person name="Arribat S."/>
            <person name="Keller J."/>
            <person name="Huneau C."/>
            <person name="Blein T."/>
            <person name="Aime D."/>
            <person name="Laguerre M."/>
            <person name="Taylor J."/>
            <person name="Schubert V."/>
            <person name="Nelson M."/>
            <person name="Geu-Flores F."/>
            <person name="Crespi M."/>
            <person name="Gallardo-Guerrero K."/>
            <person name="Delaux P.-M."/>
            <person name="Salse J."/>
            <person name="Berges H."/>
            <person name="Guyot R."/>
            <person name="Gouzy J."/>
            <person name="Peret B."/>
        </authorList>
    </citation>
    <scope>NUCLEOTIDE SEQUENCE [LARGE SCALE GENOMIC DNA]</scope>
    <source>
        <strain evidence="7">cv. Amiga</strain>
    </source>
</reference>
<evidence type="ECO:0000313" key="7">
    <source>
        <dbReference type="Proteomes" id="UP000447434"/>
    </source>
</evidence>
<evidence type="ECO:0000256" key="1">
    <source>
        <dbReference type="ARBA" id="ARBA00004123"/>
    </source>
</evidence>
<evidence type="ECO:0000256" key="3">
    <source>
        <dbReference type="ARBA" id="ARBA00023125"/>
    </source>
</evidence>
<comment type="subcellular location">
    <subcellularLocation>
        <location evidence="1">Nucleus</location>
    </subcellularLocation>
</comment>
<dbReference type="SMART" id="SM00432">
    <property type="entry name" value="MADS"/>
    <property type="match status" value="1"/>
</dbReference>
<dbReference type="GO" id="GO:0046983">
    <property type="term" value="F:protein dimerization activity"/>
    <property type="evidence" value="ECO:0007669"/>
    <property type="project" value="InterPro"/>
</dbReference>
<dbReference type="Gene3D" id="3.40.1810.10">
    <property type="entry name" value="Transcription factor, MADS-box"/>
    <property type="match status" value="1"/>
</dbReference>
<dbReference type="EMBL" id="WOCE01000020">
    <property type="protein sequence ID" value="KAE9591486.1"/>
    <property type="molecule type" value="Genomic_DNA"/>
</dbReference>
<dbReference type="GO" id="GO:0045944">
    <property type="term" value="P:positive regulation of transcription by RNA polymerase II"/>
    <property type="evidence" value="ECO:0007669"/>
    <property type="project" value="InterPro"/>
</dbReference>
<keyword evidence="4" id="KW-0804">Transcription</keyword>
<gene>
    <name evidence="6" type="ORF">Lalb_Chr20g0118971</name>
</gene>
<name>A0A6A4NCS1_LUPAL</name>
<dbReference type="GO" id="GO:0000981">
    <property type="term" value="F:DNA-binding transcription factor activity, RNA polymerase II-specific"/>
    <property type="evidence" value="ECO:0007669"/>
    <property type="project" value="InterPro"/>
</dbReference>
<dbReference type="FunFam" id="3.40.1810.10:FF:000024">
    <property type="entry name" value="Agamous-like MADS-box protein AGL80"/>
    <property type="match status" value="1"/>
</dbReference>
<keyword evidence="7" id="KW-1185">Reference proteome</keyword>
<dbReference type="OrthoDB" id="10327835at2759"/>
<dbReference type="InterPro" id="IPR036879">
    <property type="entry name" value="TF_MADSbox_sf"/>
</dbReference>